<proteinExistence type="predicted"/>
<keyword evidence="3" id="KW-0067">ATP-binding</keyword>
<dbReference type="EMBL" id="PFLH01000069">
    <property type="protein sequence ID" value="PIY70753.1"/>
    <property type="molecule type" value="Genomic_DNA"/>
</dbReference>
<reference evidence="7" key="1">
    <citation type="submission" date="2017-09" db="EMBL/GenBank/DDBJ databases">
        <title>Depth-based differentiation of microbial function through sediment-hosted aquifers and enrichment of novel symbionts in the deep terrestrial subsurface.</title>
        <authorList>
            <person name="Probst A.J."/>
            <person name="Ladd B."/>
            <person name="Jarett J.K."/>
            <person name="Geller-Mcgrath D.E."/>
            <person name="Sieber C.M.K."/>
            <person name="Emerson J.B."/>
            <person name="Anantharaman K."/>
            <person name="Thomas B.C."/>
            <person name="Malmstrom R."/>
            <person name="Stieglmeier M."/>
            <person name="Klingl A."/>
            <person name="Woyke T."/>
            <person name="Ryan C.M."/>
            <person name="Banfield J.F."/>
        </authorList>
    </citation>
    <scope>NUCLEOTIDE SEQUENCE [LARGE SCALE GENOMIC DNA]</scope>
</reference>
<dbReference type="Proteomes" id="UP000230344">
    <property type="component" value="Unassembled WGS sequence"/>
</dbReference>
<evidence type="ECO:0000313" key="7">
    <source>
        <dbReference type="Proteomes" id="UP000230344"/>
    </source>
</evidence>
<name>A0A2M7QEJ9_9BACT</name>
<sequence length="91" mass="10432">MIHKKIKTVLFKDSPDKIIIEYKKATVVDDVSDEELIPIINKILKTNPAAVADYKSGKKQVMNFLVGQVLREVKKKIEFKRLKALIISMFS</sequence>
<keyword evidence="2" id="KW-0547">Nucleotide-binding</keyword>
<evidence type="ECO:0000256" key="4">
    <source>
        <dbReference type="ARBA" id="ARBA00022917"/>
    </source>
</evidence>
<dbReference type="GO" id="GO:0005524">
    <property type="term" value="F:ATP binding"/>
    <property type="evidence" value="ECO:0007669"/>
    <property type="project" value="UniProtKB-KW"/>
</dbReference>
<evidence type="ECO:0000256" key="1">
    <source>
        <dbReference type="ARBA" id="ARBA00022598"/>
    </source>
</evidence>
<organism evidence="6 7">
    <name type="scientific">Candidatus Roizmanbacteria bacterium CG_4_10_14_0_8_um_filter_35_28</name>
    <dbReference type="NCBI Taxonomy" id="1974827"/>
    <lineage>
        <taxon>Bacteria</taxon>
        <taxon>Candidatus Roizmaniibacteriota</taxon>
    </lineage>
</organism>
<dbReference type="Gene3D" id="1.10.10.410">
    <property type="match status" value="1"/>
</dbReference>
<dbReference type="InterPro" id="IPR023168">
    <property type="entry name" value="GatB_Yqey_C_2"/>
</dbReference>
<feature type="domain" description="Asn/Gln amidotransferase" evidence="5">
    <location>
        <begin position="13"/>
        <end position="86"/>
    </location>
</feature>
<dbReference type="SUPFAM" id="SSF89095">
    <property type="entry name" value="GatB/YqeY motif"/>
    <property type="match status" value="1"/>
</dbReference>
<protein>
    <recommendedName>
        <fullName evidence="5">Asn/Gln amidotransferase domain-containing protein</fullName>
    </recommendedName>
</protein>
<dbReference type="GO" id="GO:0006412">
    <property type="term" value="P:translation"/>
    <property type="evidence" value="ECO:0007669"/>
    <property type="project" value="UniProtKB-KW"/>
</dbReference>
<accession>A0A2M7QEJ9</accession>
<evidence type="ECO:0000259" key="5">
    <source>
        <dbReference type="Pfam" id="PF02637"/>
    </source>
</evidence>
<evidence type="ECO:0000313" key="6">
    <source>
        <dbReference type="EMBL" id="PIY70753.1"/>
    </source>
</evidence>
<dbReference type="Pfam" id="PF02637">
    <property type="entry name" value="GatB_Yqey"/>
    <property type="match status" value="1"/>
</dbReference>
<dbReference type="InterPro" id="IPR018027">
    <property type="entry name" value="Asn/Gln_amidotransferase"/>
</dbReference>
<evidence type="ECO:0000256" key="3">
    <source>
        <dbReference type="ARBA" id="ARBA00022840"/>
    </source>
</evidence>
<keyword evidence="4" id="KW-0648">Protein biosynthesis</keyword>
<dbReference type="InterPro" id="IPR003789">
    <property type="entry name" value="Asn/Gln_tRNA_amidoTrase-B-like"/>
</dbReference>
<dbReference type="AlphaFoldDB" id="A0A2M7QEJ9"/>
<keyword evidence="1" id="KW-0436">Ligase</keyword>
<evidence type="ECO:0000256" key="2">
    <source>
        <dbReference type="ARBA" id="ARBA00022741"/>
    </source>
</evidence>
<dbReference type="GO" id="GO:0016884">
    <property type="term" value="F:carbon-nitrogen ligase activity, with glutamine as amido-N-donor"/>
    <property type="evidence" value="ECO:0007669"/>
    <property type="project" value="InterPro"/>
</dbReference>
<comment type="caution">
    <text evidence="6">The sequence shown here is derived from an EMBL/GenBank/DDBJ whole genome shotgun (WGS) entry which is preliminary data.</text>
</comment>
<gene>
    <name evidence="6" type="ORF">COY88_03980</name>
</gene>